<evidence type="ECO:0000256" key="1">
    <source>
        <dbReference type="SAM" id="Phobius"/>
    </source>
</evidence>
<reference evidence="2" key="2">
    <citation type="submission" date="2020-09" db="EMBL/GenBank/DDBJ databases">
        <authorList>
            <person name="Sun Q."/>
            <person name="Kim S."/>
        </authorList>
    </citation>
    <scope>NUCLEOTIDE SEQUENCE</scope>
    <source>
        <strain evidence="2">KCTC 42731</strain>
    </source>
</reference>
<reference evidence="2" key="1">
    <citation type="journal article" date="2014" name="Int. J. Syst. Evol. Microbiol.">
        <title>Complete genome sequence of Corynebacterium casei LMG S-19264T (=DSM 44701T), isolated from a smear-ripened cheese.</title>
        <authorList>
            <consortium name="US DOE Joint Genome Institute (JGI-PGF)"/>
            <person name="Walter F."/>
            <person name="Albersmeier A."/>
            <person name="Kalinowski J."/>
            <person name="Ruckert C."/>
        </authorList>
    </citation>
    <scope>NUCLEOTIDE SEQUENCE</scope>
    <source>
        <strain evidence="2">KCTC 42731</strain>
    </source>
</reference>
<dbReference type="EMBL" id="BNCK01000001">
    <property type="protein sequence ID" value="GHF79287.1"/>
    <property type="molecule type" value="Genomic_DNA"/>
</dbReference>
<comment type="caution">
    <text evidence="2">The sequence shown here is derived from an EMBL/GenBank/DDBJ whole genome shotgun (WGS) entry which is preliminary data.</text>
</comment>
<protein>
    <submittedName>
        <fullName evidence="2">Uncharacterized protein</fullName>
    </submittedName>
</protein>
<accession>A0A919EHL7</accession>
<gene>
    <name evidence="2" type="ORF">GCM10017161_03070</name>
</gene>
<keyword evidence="1" id="KW-0812">Transmembrane</keyword>
<keyword evidence="1" id="KW-0472">Membrane</keyword>
<name>A0A919EHL7_9GAMM</name>
<evidence type="ECO:0000313" key="3">
    <source>
        <dbReference type="Proteomes" id="UP000623842"/>
    </source>
</evidence>
<feature type="transmembrane region" description="Helical" evidence="1">
    <location>
        <begin position="110"/>
        <end position="135"/>
    </location>
</feature>
<dbReference type="Proteomes" id="UP000623842">
    <property type="component" value="Unassembled WGS sequence"/>
</dbReference>
<keyword evidence="1" id="KW-1133">Transmembrane helix</keyword>
<dbReference type="RefSeq" id="WP_189766954.1">
    <property type="nucleotide sequence ID" value="NZ_BNCK01000001.1"/>
</dbReference>
<sequence>MNSPIKKEEKSTKEASHFTGYHFQFDVNGHHFEIKASANSGKESVWLDGKLVSEHHTIRRRSCHKIKVDNKLYEIEFYVAKLLTGEVHCSLIEDGTHVATKKQALSENKIVTIAFTVAGGIVGFAVGFTVVTYFAGKLTGVDIL</sequence>
<organism evidence="2 3">
    <name type="scientific">Thalassotalea marina</name>
    <dbReference type="NCBI Taxonomy" id="1673741"/>
    <lineage>
        <taxon>Bacteria</taxon>
        <taxon>Pseudomonadati</taxon>
        <taxon>Pseudomonadota</taxon>
        <taxon>Gammaproteobacteria</taxon>
        <taxon>Alteromonadales</taxon>
        <taxon>Colwelliaceae</taxon>
        <taxon>Thalassotalea</taxon>
    </lineage>
</organism>
<dbReference type="AlphaFoldDB" id="A0A919EHL7"/>
<proteinExistence type="predicted"/>
<keyword evidence="3" id="KW-1185">Reference proteome</keyword>
<evidence type="ECO:0000313" key="2">
    <source>
        <dbReference type="EMBL" id="GHF79287.1"/>
    </source>
</evidence>